<protein>
    <submittedName>
        <fullName evidence="2">Uncharacterized protein</fullName>
    </submittedName>
</protein>
<evidence type="ECO:0000313" key="3">
    <source>
        <dbReference type="Proteomes" id="UP000638014"/>
    </source>
</evidence>
<keyword evidence="1" id="KW-1133">Transmembrane helix</keyword>
<keyword evidence="1" id="KW-0812">Transmembrane</keyword>
<name>A0A8J6QUA1_9GAMM</name>
<evidence type="ECO:0000256" key="1">
    <source>
        <dbReference type="SAM" id="Phobius"/>
    </source>
</evidence>
<proteinExistence type="predicted"/>
<accession>A0A8J6QUA1</accession>
<sequence length="295" mass="33037">MKGDCFNHGGKLVVKNSLFVVSSIVLIAVIIVQHFEIERYKSTTNNQHTPLSCHSDSYNPLNKNDNHQALSQSEIGNVSNAPSELEISISPTCNQVTAARLDERVSEQFNQKYRALLQKLSQELTENALSKVKQLLAIEIVNEIVSSEPAADQPFNPELHALLGDENYELLKGFQKFGDESYSFLDTFINRLDQRGTTGLEAYQRDELTLLLVSAKSNGLADIYGSIDQTIADEALIRGQDLDDFLSTEASLVARQELLVNRIMEQARDILSEEQFARFTAQPEWDLLGENALIF</sequence>
<keyword evidence="3" id="KW-1185">Reference proteome</keyword>
<feature type="transmembrane region" description="Helical" evidence="1">
    <location>
        <begin position="12"/>
        <end position="35"/>
    </location>
</feature>
<dbReference type="Proteomes" id="UP000638014">
    <property type="component" value="Unassembled WGS sequence"/>
</dbReference>
<reference evidence="2" key="1">
    <citation type="submission" date="2020-09" db="EMBL/GenBank/DDBJ databases">
        <title>A novel bacterium of genus Neiella, isolated from South China Sea.</title>
        <authorList>
            <person name="Huang H."/>
            <person name="Mo K."/>
            <person name="Hu Y."/>
        </authorList>
    </citation>
    <scope>NUCLEOTIDE SEQUENCE</scope>
    <source>
        <strain evidence="2">HB171785</strain>
    </source>
</reference>
<gene>
    <name evidence="2" type="ORF">IC617_04795</name>
</gene>
<dbReference type="AlphaFoldDB" id="A0A8J6QUA1"/>
<dbReference type="EMBL" id="JACXAF010000005">
    <property type="protein sequence ID" value="MBD1388738.1"/>
    <property type="molecule type" value="Genomic_DNA"/>
</dbReference>
<dbReference type="RefSeq" id="WP_191143852.1">
    <property type="nucleotide sequence ID" value="NZ_JACXAF010000005.1"/>
</dbReference>
<organism evidence="2 3">
    <name type="scientific">Neiella litorisoli</name>
    <dbReference type="NCBI Taxonomy" id="2771431"/>
    <lineage>
        <taxon>Bacteria</taxon>
        <taxon>Pseudomonadati</taxon>
        <taxon>Pseudomonadota</taxon>
        <taxon>Gammaproteobacteria</taxon>
        <taxon>Alteromonadales</taxon>
        <taxon>Echinimonadaceae</taxon>
        <taxon>Neiella</taxon>
    </lineage>
</organism>
<keyword evidence="1" id="KW-0472">Membrane</keyword>
<evidence type="ECO:0000313" key="2">
    <source>
        <dbReference type="EMBL" id="MBD1388738.1"/>
    </source>
</evidence>
<comment type="caution">
    <text evidence="2">The sequence shown here is derived from an EMBL/GenBank/DDBJ whole genome shotgun (WGS) entry which is preliminary data.</text>
</comment>